<dbReference type="Pfam" id="PF08588">
    <property type="entry name" value="Duc1"/>
    <property type="match status" value="1"/>
</dbReference>
<accession>A0A1S9RNT8</accession>
<feature type="domain" description="Domain of unknown function at the cortex 1" evidence="1">
    <location>
        <begin position="10"/>
        <end position="269"/>
    </location>
</feature>
<proteinExistence type="predicted"/>
<protein>
    <recommendedName>
        <fullName evidence="1">Domain of unknown function at the cortex 1 domain-containing protein</fullName>
    </recommendedName>
</protein>
<dbReference type="AlphaFoldDB" id="A0A1S9RNT8"/>
<evidence type="ECO:0000313" key="3">
    <source>
        <dbReference type="Proteomes" id="UP000190744"/>
    </source>
</evidence>
<name>A0A1S9RNT8_PENBI</name>
<evidence type="ECO:0000313" key="2">
    <source>
        <dbReference type="EMBL" id="OOQ86688.1"/>
    </source>
</evidence>
<dbReference type="InterPro" id="IPR013897">
    <property type="entry name" value="Duc1"/>
</dbReference>
<dbReference type="PANTHER" id="PTHR34826:SF2">
    <property type="entry name" value="UPF0590 PROTEIN C409.17C"/>
    <property type="match status" value="1"/>
</dbReference>
<dbReference type="PANTHER" id="PTHR34826">
    <property type="entry name" value="UPF0590 PROTEIN C409.17C"/>
    <property type="match status" value="1"/>
</dbReference>
<organism evidence="2 3">
    <name type="scientific">Penicillium brasilianum</name>
    <dbReference type="NCBI Taxonomy" id="104259"/>
    <lineage>
        <taxon>Eukaryota</taxon>
        <taxon>Fungi</taxon>
        <taxon>Dikarya</taxon>
        <taxon>Ascomycota</taxon>
        <taxon>Pezizomycotina</taxon>
        <taxon>Eurotiomycetes</taxon>
        <taxon>Eurotiomycetidae</taxon>
        <taxon>Eurotiales</taxon>
        <taxon>Aspergillaceae</taxon>
        <taxon>Penicillium</taxon>
    </lineage>
</organism>
<comment type="caution">
    <text evidence="2">The sequence shown here is derived from an EMBL/GenBank/DDBJ whole genome shotgun (WGS) entry which is preliminary data.</text>
</comment>
<dbReference type="Proteomes" id="UP000190744">
    <property type="component" value="Unassembled WGS sequence"/>
</dbReference>
<reference evidence="3" key="1">
    <citation type="submission" date="2015-09" db="EMBL/GenBank/DDBJ databases">
        <authorList>
            <person name="Fill T.P."/>
            <person name="Baretta J.F."/>
            <person name="de Almeida L.G."/>
            <person name="Rocha M."/>
            <person name="de Souza D.H."/>
            <person name="Malavazi I."/>
            <person name="Cerdeira L.T."/>
            <person name="Hong H."/>
            <person name="Samborskyy M."/>
            <person name="de Vasconcelos A.T."/>
            <person name="Leadlay P."/>
            <person name="Rodrigues-Filho E."/>
        </authorList>
    </citation>
    <scope>NUCLEOTIDE SEQUENCE [LARGE SCALE GENOMIC DNA]</scope>
    <source>
        <strain evidence="3">LaBioMMi 136</strain>
    </source>
</reference>
<sequence length="279" mass="31912">MVQSEKPKYRLAVTAGLGYDPATHQSVEVNGKTIRLEDDRARFDLNVRIQNYNGYPESSPKTSPYFQHPLHTNDQYSICFSFTPKQPINGNELLFGNDFDKPLRNRLPPGFNAALRVVKWTIDPTLDGDAYADKPYLYSPALATWSQWRIGDKGKKQDTLMDKDHVVEEGADGEGANQRRELHIPDTANERRKYFQKEDHRISFEFESGRTYQADFGNQYLSFSETAIHLPGIHIPVAGMVDEDNHELRYVLKDSKAGQPYLVVRFVLVKQDEDEDAGK</sequence>
<dbReference type="EMBL" id="LJBN01000135">
    <property type="protein sequence ID" value="OOQ86688.1"/>
    <property type="molecule type" value="Genomic_DNA"/>
</dbReference>
<evidence type="ECO:0000259" key="1">
    <source>
        <dbReference type="Pfam" id="PF08588"/>
    </source>
</evidence>
<gene>
    <name evidence="2" type="ORF">PEBR_21963</name>
</gene>